<dbReference type="EMBL" id="CP032485">
    <property type="protein sequence ID" value="QDH25033.1"/>
    <property type="molecule type" value="Genomic_DNA"/>
</dbReference>
<dbReference type="InterPro" id="IPR019301">
    <property type="entry name" value="Flagellar_prot_FlgJ_N"/>
</dbReference>
<accession>A0A4Y6V529</accession>
<feature type="domain" description="Flagellar protein FlgJ N-terminal" evidence="2">
    <location>
        <begin position="43"/>
        <end position="91"/>
    </location>
</feature>
<organism evidence="3 4">
    <name type="scientific">Neokomagataea tanensis</name>
    <dbReference type="NCBI Taxonomy" id="661191"/>
    <lineage>
        <taxon>Bacteria</taxon>
        <taxon>Pseudomonadati</taxon>
        <taxon>Pseudomonadota</taxon>
        <taxon>Alphaproteobacteria</taxon>
        <taxon>Acetobacterales</taxon>
        <taxon>Acetobacteraceae</taxon>
        <taxon>Neokomagataea</taxon>
    </lineage>
</organism>
<dbReference type="Proteomes" id="UP000317214">
    <property type="component" value="Chromosome"/>
</dbReference>
<feature type="compositionally biased region" description="Polar residues" evidence="1">
    <location>
        <begin position="8"/>
        <end position="23"/>
    </location>
</feature>
<feature type="region of interest" description="Disordered" evidence="1">
    <location>
        <begin position="1"/>
        <end position="24"/>
    </location>
</feature>
<dbReference type="Pfam" id="PF10135">
    <property type="entry name" value="Rod-binding"/>
    <property type="match status" value="1"/>
</dbReference>
<protein>
    <submittedName>
        <fullName evidence="3">Chemotaxis protein chel</fullName>
    </submittedName>
</protein>
<dbReference type="AlphaFoldDB" id="A0A4Y6V529"/>
<keyword evidence="4" id="KW-1185">Reference proteome</keyword>
<proteinExistence type="predicted"/>
<dbReference type="OrthoDB" id="7862954at2"/>
<evidence type="ECO:0000259" key="2">
    <source>
        <dbReference type="Pfam" id="PF10135"/>
    </source>
</evidence>
<dbReference type="RefSeq" id="WP_141492885.1">
    <property type="nucleotide sequence ID" value="NZ_CP032485.1"/>
</dbReference>
<name>A0A4Y6V529_9PROT</name>
<gene>
    <name evidence="3" type="ORF">D5366_07205</name>
</gene>
<sequence>MTGASLITPVQTPSVGASSTLEQKTTKAAHDFEAMAINQMLQPMFETDDNSGSMFNGGIGEKQFKPMLVEQIAHSMEQNGGIGLSDVIQKQMLAMQEQA</sequence>
<evidence type="ECO:0000313" key="4">
    <source>
        <dbReference type="Proteomes" id="UP000317214"/>
    </source>
</evidence>
<evidence type="ECO:0000313" key="3">
    <source>
        <dbReference type="EMBL" id="QDH25033.1"/>
    </source>
</evidence>
<reference evidence="3 4" key="1">
    <citation type="submission" date="2018-09" db="EMBL/GenBank/DDBJ databases">
        <title>The complete genome sequence of Neokomagataea tanensis NBRC 106556(T).</title>
        <authorList>
            <person name="Chua K.-O."/>
            <person name="See-Too W.-S."/>
            <person name="Hong K.-W."/>
            <person name="Yin W.-F."/>
            <person name="Chan K.-G."/>
        </authorList>
    </citation>
    <scope>NUCLEOTIDE SEQUENCE [LARGE SCALE GENOMIC DNA]</scope>
    <source>
        <strain evidence="4">AH13 \ NBRC 106556</strain>
    </source>
</reference>
<dbReference type="KEGG" id="ntn:D5366_07205"/>
<evidence type="ECO:0000256" key="1">
    <source>
        <dbReference type="SAM" id="MobiDB-lite"/>
    </source>
</evidence>